<accession>A0A7X3IJE7</accession>
<keyword evidence="4 7" id="KW-0812">Transmembrane</keyword>
<feature type="transmembrane region" description="Helical" evidence="7">
    <location>
        <begin position="40"/>
        <end position="61"/>
    </location>
</feature>
<evidence type="ECO:0000256" key="2">
    <source>
        <dbReference type="ARBA" id="ARBA00006464"/>
    </source>
</evidence>
<keyword evidence="5 7" id="KW-1133">Transmembrane helix</keyword>
<dbReference type="PANTHER" id="PTHR30576:SF10">
    <property type="entry name" value="SLL5057 PROTEIN"/>
    <property type="match status" value="1"/>
</dbReference>
<evidence type="ECO:0000313" key="10">
    <source>
        <dbReference type="Proteomes" id="UP000460318"/>
    </source>
</evidence>
<keyword evidence="3 9" id="KW-0808">Transferase</keyword>
<gene>
    <name evidence="9" type="ORF">GRF59_13000</name>
</gene>
<comment type="caution">
    <text evidence="9">The sequence shown here is derived from an EMBL/GenBank/DDBJ whole genome shotgun (WGS) entry which is preliminary data.</text>
</comment>
<evidence type="ECO:0000256" key="4">
    <source>
        <dbReference type="ARBA" id="ARBA00022692"/>
    </source>
</evidence>
<dbReference type="AlphaFoldDB" id="A0A7X3IJE7"/>
<protein>
    <submittedName>
        <fullName evidence="9">Exopolysaccharide biosynthesis polyprenyl glycosylphosphotransferase</fullName>
    </submittedName>
</protein>
<dbReference type="EMBL" id="WUBI01000001">
    <property type="protein sequence ID" value="MWV44546.1"/>
    <property type="molecule type" value="Genomic_DNA"/>
</dbReference>
<evidence type="ECO:0000256" key="6">
    <source>
        <dbReference type="ARBA" id="ARBA00023136"/>
    </source>
</evidence>
<dbReference type="Pfam" id="PF02397">
    <property type="entry name" value="Bac_transf"/>
    <property type="match status" value="1"/>
</dbReference>
<evidence type="ECO:0000256" key="5">
    <source>
        <dbReference type="ARBA" id="ARBA00022989"/>
    </source>
</evidence>
<feature type="domain" description="Bacterial sugar transferase" evidence="8">
    <location>
        <begin position="35"/>
        <end position="223"/>
    </location>
</feature>
<dbReference type="InterPro" id="IPR003362">
    <property type="entry name" value="Bact_transf"/>
</dbReference>
<reference evidence="9 10" key="1">
    <citation type="submission" date="2019-12" db="EMBL/GenBank/DDBJ databases">
        <title>Paenibacillus sp. nov., an endophytic bacterium isolated from the stem of Dendrobium.</title>
        <authorList>
            <person name="Zhao R."/>
        </authorList>
    </citation>
    <scope>NUCLEOTIDE SEQUENCE [LARGE SCALE GENOMIC DNA]</scope>
    <source>
        <strain evidence="9 10">HJL G12</strain>
    </source>
</reference>
<dbReference type="PANTHER" id="PTHR30576">
    <property type="entry name" value="COLANIC BIOSYNTHESIS UDP-GLUCOSE LIPID CARRIER TRANSFERASE"/>
    <property type="match status" value="1"/>
</dbReference>
<keyword evidence="10" id="KW-1185">Reference proteome</keyword>
<dbReference type="Proteomes" id="UP000460318">
    <property type="component" value="Unassembled WGS sequence"/>
</dbReference>
<comment type="subcellular location">
    <subcellularLocation>
        <location evidence="1">Membrane</location>
        <topology evidence="1">Multi-pass membrane protein</topology>
    </subcellularLocation>
</comment>
<proteinExistence type="inferred from homology"/>
<organism evidence="9 10">
    <name type="scientific">Paenibacillus dendrobii</name>
    <dbReference type="NCBI Taxonomy" id="2691084"/>
    <lineage>
        <taxon>Bacteria</taxon>
        <taxon>Bacillati</taxon>
        <taxon>Bacillota</taxon>
        <taxon>Bacilli</taxon>
        <taxon>Bacillales</taxon>
        <taxon>Paenibacillaceae</taxon>
        <taxon>Paenibacillus</taxon>
    </lineage>
</organism>
<dbReference type="GO" id="GO:0016780">
    <property type="term" value="F:phosphotransferase activity, for other substituted phosphate groups"/>
    <property type="evidence" value="ECO:0007669"/>
    <property type="project" value="TreeGrafter"/>
</dbReference>
<name>A0A7X3IJE7_9BACL</name>
<evidence type="ECO:0000256" key="7">
    <source>
        <dbReference type="SAM" id="Phobius"/>
    </source>
</evidence>
<comment type="similarity">
    <text evidence="2">Belongs to the bacterial sugar transferase family.</text>
</comment>
<dbReference type="NCBIfam" id="TIGR03025">
    <property type="entry name" value="EPS_sugtrans"/>
    <property type="match status" value="1"/>
</dbReference>
<evidence type="ECO:0000313" key="9">
    <source>
        <dbReference type="EMBL" id="MWV44546.1"/>
    </source>
</evidence>
<evidence type="ECO:0000256" key="3">
    <source>
        <dbReference type="ARBA" id="ARBA00022679"/>
    </source>
</evidence>
<keyword evidence="6 7" id="KW-0472">Membrane</keyword>
<dbReference type="GO" id="GO:0016020">
    <property type="term" value="C:membrane"/>
    <property type="evidence" value="ECO:0007669"/>
    <property type="project" value="UniProtKB-SubCell"/>
</dbReference>
<dbReference type="InterPro" id="IPR017475">
    <property type="entry name" value="EPS_sugar_tfrase"/>
</dbReference>
<sequence>MNSINPLKNTMEAGRPFEAIPLVEMKNRNLFWVIKRIQDVCLSLLGLILLSPLLILITILIKLEDTKGAVIFAQTRVGKNGKTFKMYKFRSMVRDAETMLGKLMEQNEVSGAMFKMKNDPRITRVGRFIRKTSLDELPQLFNVLKGDMSLVGPRPPLPREVDDYTSYDMMRLWVLPGCTGLWQISGRNHVGFQEMVELDLEYIRNQSLMKDIVILCKTVKVFFGADNAY</sequence>
<evidence type="ECO:0000256" key="1">
    <source>
        <dbReference type="ARBA" id="ARBA00004141"/>
    </source>
</evidence>
<evidence type="ECO:0000259" key="8">
    <source>
        <dbReference type="Pfam" id="PF02397"/>
    </source>
</evidence>